<evidence type="ECO:0000256" key="3">
    <source>
        <dbReference type="ARBA" id="ARBA00038401"/>
    </source>
</evidence>
<feature type="compositionally biased region" description="Polar residues" evidence="4">
    <location>
        <begin position="64"/>
        <end position="81"/>
    </location>
</feature>
<sequence length="611" mass="68322">MSTPAESPSEHCEGERESLPSTHHPSAPSHERGPHLQQTEYTYLLAKSIFGQGYEPKVKDEATSGGQETEELTTASVSASENGVGMWANNENEAADMDANFDKVDKFQGLDVRLCCESTKKGSSAGEEAWEEYGCILWDLAASKTHAEFMVQNLILEVLFSTLVVSKSARITEISLGIIGNLACHELSRKKITSTNGLIGAVMEQLFLDDTPCLCEACRVVTLCLQGDESVLWAEALQSENILCRILWIMENTLNPNLLEKSVGLLLATLQSKQEVAVILQPPLMKLGLPCLMVDLLSFEMGKLREERLPERYSVLDLILQTFEALSVIDESSQEICANKRLFLLLTDLIKLPEKVESYNFFCCQFSGYNTNEHHDCVIALCANISVDGMNKQIGYMKTAKHFKTQMMQFSINDGLFSLFPFASADAEARSALWSIIARLLIQVQEIELSPLQLHQYVSVITSETEVIEEELLDHQSNDSNEECGSSATLAKLAARNVAVSLQLNGIVRILSQWMDLEDRVKESLRMGEYHVNKGDAYKLLHCCGKYIKNESFEQKCGLCVLCIVLRMQKCCLEMLDSNASYNRMVTEHTFSELMAIILYFHRSDASVNNY</sequence>
<reference evidence="5" key="1">
    <citation type="journal article" date="2007" name="Sex. Plant Reprod.">
        <title>Physical size of the S locus region defined by genetic recombination and genome sequencing in Ipomoea trifida, Convolvulaceae.</title>
        <authorList>
            <person name="Rahman M.H."/>
            <person name="Tsuchiya T."/>
            <person name="Suwabe K."/>
            <person name="Kohori J."/>
            <person name="Tomita R.N."/>
            <person name="Kagaya Y."/>
            <person name="Kobayashi I."/>
            <person name="Kakeda K."/>
            <person name="Kowyama Y."/>
        </authorList>
    </citation>
    <scope>NUCLEOTIDE SEQUENCE</scope>
</reference>
<dbReference type="AlphaFoldDB" id="A0A955"/>
<dbReference type="InterPro" id="IPR016024">
    <property type="entry name" value="ARM-type_fold"/>
</dbReference>
<protein>
    <recommendedName>
        <fullName evidence="6">Protein saal1</fullName>
    </recommendedName>
</protein>
<proteinExistence type="inferred from homology"/>
<evidence type="ECO:0000313" key="5">
    <source>
        <dbReference type="EMBL" id="BAF36360.1"/>
    </source>
</evidence>
<accession>A0A955</accession>
<dbReference type="SUPFAM" id="SSF48371">
    <property type="entry name" value="ARM repeat"/>
    <property type="match status" value="1"/>
</dbReference>
<name>A0A955_IPOTF</name>
<dbReference type="GO" id="GO:0005634">
    <property type="term" value="C:nucleus"/>
    <property type="evidence" value="ECO:0007669"/>
    <property type="project" value="UniProtKB-SubCell"/>
</dbReference>
<keyword evidence="2" id="KW-0539">Nucleus</keyword>
<feature type="region of interest" description="Disordered" evidence="4">
    <location>
        <begin position="1"/>
        <end position="38"/>
    </location>
</feature>
<dbReference type="PANTHER" id="PTHR23424:SF23">
    <property type="entry name" value="PROTEIN SAAL1"/>
    <property type="match status" value="1"/>
</dbReference>
<evidence type="ECO:0000256" key="2">
    <source>
        <dbReference type="ARBA" id="ARBA00023242"/>
    </source>
</evidence>
<evidence type="ECO:0000256" key="1">
    <source>
        <dbReference type="ARBA" id="ARBA00004123"/>
    </source>
</evidence>
<dbReference type="PANTHER" id="PTHR23424">
    <property type="entry name" value="SERUM AMYLOID A"/>
    <property type="match status" value="1"/>
</dbReference>
<organism evidence="5">
    <name type="scientific">Ipomoea trifida</name>
    <name type="common">Morning glory</name>
    <dbReference type="NCBI Taxonomy" id="35884"/>
    <lineage>
        <taxon>Eukaryota</taxon>
        <taxon>Viridiplantae</taxon>
        <taxon>Streptophyta</taxon>
        <taxon>Embryophyta</taxon>
        <taxon>Tracheophyta</taxon>
        <taxon>Spermatophyta</taxon>
        <taxon>Magnoliopsida</taxon>
        <taxon>eudicotyledons</taxon>
        <taxon>Gunneridae</taxon>
        <taxon>Pentapetalae</taxon>
        <taxon>asterids</taxon>
        <taxon>lamiids</taxon>
        <taxon>Solanales</taxon>
        <taxon>Convolvulaceae</taxon>
        <taxon>Ipomoeeae</taxon>
        <taxon>Ipomoea</taxon>
    </lineage>
</organism>
<feature type="compositionally biased region" description="Basic and acidic residues" evidence="4">
    <location>
        <begin position="8"/>
        <end position="18"/>
    </location>
</feature>
<dbReference type="Gene3D" id="1.25.10.10">
    <property type="entry name" value="Leucine-rich Repeat Variant"/>
    <property type="match status" value="1"/>
</dbReference>
<comment type="subcellular location">
    <subcellularLocation>
        <location evidence="1">Nucleus</location>
    </subcellularLocation>
</comment>
<evidence type="ECO:0008006" key="6">
    <source>
        <dbReference type="Google" id="ProtNLM"/>
    </source>
</evidence>
<dbReference type="EMBL" id="AB263749">
    <property type="protein sequence ID" value="BAF36360.1"/>
    <property type="molecule type" value="Genomic_DNA"/>
</dbReference>
<evidence type="ECO:0000256" key="4">
    <source>
        <dbReference type="SAM" id="MobiDB-lite"/>
    </source>
</evidence>
<feature type="region of interest" description="Disordered" evidence="4">
    <location>
        <begin position="57"/>
        <end position="83"/>
    </location>
</feature>
<dbReference type="InterPro" id="IPR011989">
    <property type="entry name" value="ARM-like"/>
</dbReference>
<dbReference type="InterPro" id="IPR052464">
    <property type="entry name" value="Synovial_Prolif_Regulator"/>
</dbReference>
<comment type="similarity">
    <text evidence="3">Belongs to the SAAL1 family.</text>
</comment>